<gene>
    <name evidence="1" type="ORF">DFR64_2430</name>
</gene>
<evidence type="ECO:0000313" key="2">
    <source>
        <dbReference type="Proteomes" id="UP000256388"/>
    </source>
</evidence>
<evidence type="ECO:0000313" key="1">
    <source>
        <dbReference type="EMBL" id="REG07225.1"/>
    </source>
</evidence>
<protein>
    <submittedName>
        <fullName evidence="1">Uncharacterized protein</fullName>
    </submittedName>
</protein>
<organism evidence="1 2">
    <name type="scientific">Pelolinea submarina</name>
    <dbReference type="NCBI Taxonomy" id="913107"/>
    <lineage>
        <taxon>Bacteria</taxon>
        <taxon>Bacillati</taxon>
        <taxon>Chloroflexota</taxon>
        <taxon>Anaerolineae</taxon>
        <taxon>Anaerolineales</taxon>
        <taxon>Anaerolineaceae</taxon>
        <taxon>Pelolinea</taxon>
    </lineage>
</organism>
<name>A0A3E0AEG3_9CHLR</name>
<comment type="caution">
    <text evidence="1">The sequence shown here is derived from an EMBL/GenBank/DDBJ whole genome shotgun (WGS) entry which is preliminary data.</text>
</comment>
<sequence>MLYTCAIKGKVVTNCKILIGTIWGIKNLNKKEVIFVRNR</sequence>
<dbReference type="Proteomes" id="UP000256388">
    <property type="component" value="Unassembled WGS sequence"/>
</dbReference>
<accession>A0A3E0AEG3</accession>
<proteinExistence type="predicted"/>
<dbReference type="AlphaFoldDB" id="A0A3E0AEG3"/>
<keyword evidence="2" id="KW-1185">Reference proteome</keyword>
<dbReference type="EMBL" id="QUMS01000003">
    <property type="protein sequence ID" value="REG07225.1"/>
    <property type="molecule type" value="Genomic_DNA"/>
</dbReference>
<reference evidence="1 2" key="1">
    <citation type="submission" date="2018-08" db="EMBL/GenBank/DDBJ databases">
        <title>Genomic Encyclopedia of Type Strains, Phase IV (KMG-IV): sequencing the most valuable type-strain genomes for metagenomic binning, comparative biology and taxonomic classification.</title>
        <authorList>
            <person name="Goeker M."/>
        </authorList>
    </citation>
    <scope>NUCLEOTIDE SEQUENCE [LARGE SCALE GENOMIC DNA]</scope>
    <source>
        <strain evidence="1 2">DSM 23923</strain>
    </source>
</reference>